<evidence type="ECO:0000256" key="2">
    <source>
        <dbReference type="ARBA" id="ARBA00022692"/>
    </source>
</evidence>
<feature type="transmembrane region" description="Helical" evidence="5">
    <location>
        <begin position="142"/>
        <end position="163"/>
    </location>
</feature>
<dbReference type="Proteomes" id="UP001204142">
    <property type="component" value="Unassembled WGS sequence"/>
</dbReference>
<feature type="transmembrane region" description="Helical" evidence="5">
    <location>
        <begin position="62"/>
        <end position="85"/>
    </location>
</feature>
<keyword evidence="5" id="KW-0813">Transport</keyword>
<gene>
    <name evidence="7" type="ORF">NQT62_02590</name>
</gene>
<feature type="transmembrane region" description="Helical" evidence="5">
    <location>
        <begin position="115"/>
        <end position="136"/>
    </location>
</feature>
<keyword evidence="8" id="KW-1185">Reference proteome</keyword>
<dbReference type="EMBL" id="JANIGO010000001">
    <property type="protein sequence ID" value="MCQ8895327.1"/>
    <property type="molecule type" value="Genomic_DNA"/>
</dbReference>
<dbReference type="InterPro" id="IPR000412">
    <property type="entry name" value="ABC_2_transport"/>
</dbReference>
<feature type="transmembrane region" description="Helical" evidence="5">
    <location>
        <begin position="27"/>
        <end position="50"/>
    </location>
</feature>
<comment type="caution">
    <text evidence="7">The sequence shown here is derived from an EMBL/GenBank/DDBJ whole genome shotgun (WGS) entry which is preliminary data.</text>
</comment>
<dbReference type="PROSITE" id="PS51012">
    <property type="entry name" value="ABC_TM2"/>
    <property type="match status" value="1"/>
</dbReference>
<dbReference type="InterPro" id="IPR047817">
    <property type="entry name" value="ABC2_TM_bact-type"/>
</dbReference>
<reference evidence="7 8" key="1">
    <citation type="submission" date="2022-07" db="EMBL/GenBank/DDBJ databases">
        <authorList>
            <person name="Xamxidin M."/>
            <person name="Wu M."/>
        </authorList>
    </citation>
    <scope>NUCLEOTIDE SEQUENCE [LARGE SCALE GENOMIC DNA]</scope>
    <source>
        <strain evidence="7 8">NBRC 111650</strain>
    </source>
</reference>
<dbReference type="PIRSF" id="PIRSF006648">
    <property type="entry name" value="DrrB"/>
    <property type="match status" value="1"/>
</dbReference>
<feature type="domain" description="ABC transmembrane type-2" evidence="6">
    <location>
        <begin position="30"/>
        <end position="255"/>
    </location>
</feature>
<keyword evidence="5" id="KW-1003">Cell membrane</keyword>
<accession>A0ABT1WF08</accession>
<evidence type="ECO:0000259" key="6">
    <source>
        <dbReference type="PROSITE" id="PS51012"/>
    </source>
</evidence>
<comment type="similarity">
    <text evidence="5">Belongs to the ABC-2 integral membrane protein family.</text>
</comment>
<evidence type="ECO:0000313" key="8">
    <source>
        <dbReference type="Proteomes" id="UP001204142"/>
    </source>
</evidence>
<evidence type="ECO:0000256" key="5">
    <source>
        <dbReference type="RuleBase" id="RU361157"/>
    </source>
</evidence>
<organism evidence="7 8">
    <name type="scientific">Limnobacter humi</name>
    <dbReference type="NCBI Taxonomy" id="1778671"/>
    <lineage>
        <taxon>Bacteria</taxon>
        <taxon>Pseudomonadati</taxon>
        <taxon>Pseudomonadota</taxon>
        <taxon>Betaproteobacteria</taxon>
        <taxon>Burkholderiales</taxon>
        <taxon>Burkholderiaceae</taxon>
        <taxon>Limnobacter</taxon>
    </lineage>
</organism>
<name>A0ABT1WF08_9BURK</name>
<comment type="subcellular location">
    <subcellularLocation>
        <location evidence="5">Cell inner membrane</location>
        <topology evidence="5">Multi-pass membrane protein</topology>
    </subcellularLocation>
    <subcellularLocation>
        <location evidence="1">Membrane</location>
        <topology evidence="1">Multi-pass membrane protein</topology>
    </subcellularLocation>
</comment>
<sequence length="260" mass="28884">MLERWFGVNASAIVQVWRRNALVWRKLAAASLMANVIDPVMALMAFGLGVGSLVNTVEGQPYLQYLAVGAVCISAMNAPTFEALYSAFSRMQVQKTWQSIMNTPVRLREVVLGECFWAAAKGCISTACMMVVLALLGVGDGLFWLVGWCLLALACVMYAALGLCVNARAPSYDFFMFYFTLFITPQTFLSGAFFPRRQFPEWLQWLAQCLPLSLVVDCMRALHDHRFSAMPALLLGMLVYTGLGMWGAVQLSERRFAKVS</sequence>
<evidence type="ECO:0000256" key="3">
    <source>
        <dbReference type="ARBA" id="ARBA00022989"/>
    </source>
</evidence>
<dbReference type="PANTHER" id="PTHR43229:SF2">
    <property type="entry name" value="NODULATION PROTEIN J"/>
    <property type="match status" value="1"/>
</dbReference>
<protein>
    <recommendedName>
        <fullName evidence="5">Transport permease protein</fullName>
    </recommendedName>
</protein>
<dbReference type="Pfam" id="PF01061">
    <property type="entry name" value="ABC2_membrane"/>
    <property type="match status" value="1"/>
</dbReference>
<proteinExistence type="inferred from homology"/>
<dbReference type="RefSeq" id="WP_256763008.1">
    <property type="nucleotide sequence ID" value="NZ_JANIGO010000001.1"/>
</dbReference>
<keyword evidence="3 5" id="KW-1133">Transmembrane helix</keyword>
<evidence type="ECO:0000256" key="1">
    <source>
        <dbReference type="ARBA" id="ARBA00004141"/>
    </source>
</evidence>
<dbReference type="InterPro" id="IPR051784">
    <property type="entry name" value="Nod_factor_ABC_transporter"/>
</dbReference>
<keyword evidence="4 5" id="KW-0472">Membrane</keyword>
<feature type="transmembrane region" description="Helical" evidence="5">
    <location>
        <begin position="229"/>
        <end position="249"/>
    </location>
</feature>
<evidence type="ECO:0000313" key="7">
    <source>
        <dbReference type="EMBL" id="MCQ8895327.1"/>
    </source>
</evidence>
<dbReference type="InterPro" id="IPR013525">
    <property type="entry name" value="ABC2_TM"/>
</dbReference>
<feature type="transmembrane region" description="Helical" evidence="5">
    <location>
        <begin position="175"/>
        <end position="194"/>
    </location>
</feature>
<evidence type="ECO:0000256" key="4">
    <source>
        <dbReference type="ARBA" id="ARBA00023136"/>
    </source>
</evidence>
<dbReference type="PRINTS" id="PR00164">
    <property type="entry name" value="ABC2TRNSPORT"/>
</dbReference>
<dbReference type="PANTHER" id="PTHR43229">
    <property type="entry name" value="NODULATION PROTEIN J"/>
    <property type="match status" value="1"/>
</dbReference>
<keyword evidence="2 5" id="KW-0812">Transmembrane</keyword>